<keyword evidence="3" id="KW-1185">Reference proteome</keyword>
<dbReference type="EnsemblMetazoa" id="CapteT123827">
    <property type="protein sequence ID" value="CapteP123827"/>
    <property type="gene ID" value="CapteG123827"/>
</dbReference>
<protein>
    <recommendedName>
        <fullName evidence="4">Reverse transcriptase domain-containing protein</fullName>
    </recommendedName>
</protein>
<dbReference type="AlphaFoldDB" id="R7TIU8"/>
<evidence type="ECO:0000313" key="2">
    <source>
        <dbReference type="EnsemblMetazoa" id="CapteP123827"/>
    </source>
</evidence>
<name>R7TIU8_CAPTE</name>
<proteinExistence type="predicted"/>
<evidence type="ECO:0000313" key="1">
    <source>
        <dbReference type="EMBL" id="ELT93397.1"/>
    </source>
</evidence>
<evidence type="ECO:0008006" key="4">
    <source>
        <dbReference type="Google" id="ProtNLM"/>
    </source>
</evidence>
<reference evidence="2" key="3">
    <citation type="submission" date="2015-06" db="UniProtKB">
        <authorList>
            <consortium name="EnsemblMetazoa"/>
        </authorList>
    </citation>
    <scope>IDENTIFICATION</scope>
</reference>
<accession>R7TIU8</accession>
<dbReference type="EMBL" id="KB309763">
    <property type="protein sequence ID" value="ELT93397.1"/>
    <property type="molecule type" value="Genomic_DNA"/>
</dbReference>
<gene>
    <name evidence="1" type="ORF">CAPTEDRAFT_123827</name>
</gene>
<sequence>MDAWDRGHEVDVAFLDFRKAFDTVPHKRFLQKVAYFGIQGLILTCAGPSAISTICE</sequence>
<evidence type="ECO:0000313" key="3">
    <source>
        <dbReference type="Proteomes" id="UP000014760"/>
    </source>
</evidence>
<dbReference type="HOGENOM" id="CLU_3016215_0_0_1"/>
<reference evidence="1 3" key="2">
    <citation type="journal article" date="2013" name="Nature">
        <title>Insights into bilaterian evolution from three spiralian genomes.</title>
        <authorList>
            <person name="Simakov O."/>
            <person name="Marletaz F."/>
            <person name="Cho S.J."/>
            <person name="Edsinger-Gonzales E."/>
            <person name="Havlak P."/>
            <person name="Hellsten U."/>
            <person name="Kuo D.H."/>
            <person name="Larsson T."/>
            <person name="Lv J."/>
            <person name="Arendt D."/>
            <person name="Savage R."/>
            <person name="Osoegawa K."/>
            <person name="de Jong P."/>
            <person name="Grimwood J."/>
            <person name="Chapman J.A."/>
            <person name="Shapiro H."/>
            <person name="Aerts A."/>
            <person name="Otillar R.P."/>
            <person name="Terry A.Y."/>
            <person name="Boore J.L."/>
            <person name="Grigoriev I.V."/>
            <person name="Lindberg D.R."/>
            <person name="Seaver E.C."/>
            <person name="Weisblat D.A."/>
            <person name="Putnam N.H."/>
            <person name="Rokhsar D.S."/>
        </authorList>
    </citation>
    <scope>NUCLEOTIDE SEQUENCE</scope>
    <source>
        <strain evidence="1 3">I ESC-2004</strain>
    </source>
</reference>
<organism evidence="1">
    <name type="scientific">Capitella teleta</name>
    <name type="common">Polychaete worm</name>
    <dbReference type="NCBI Taxonomy" id="283909"/>
    <lineage>
        <taxon>Eukaryota</taxon>
        <taxon>Metazoa</taxon>
        <taxon>Spiralia</taxon>
        <taxon>Lophotrochozoa</taxon>
        <taxon>Annelida</taxon>
        <taxon>Polychaeta</taxon>
        <taxon>Sedentaria</taxon>
        <taxon>Scolecida</taxon>
        <taxon>Capitellidae</taxon>
        <taxon>Capitella</taxon>
    </lineage>
</organism>
<dbReference type="EMBL" id="AMQN01029823">
    <property type="status" value="NOT_ANNOTATED_CDS"/>
    <property type="molecule type" value="Genomic_DNA"/>
</dbReference>
<dbReference type="Proteomes" id="UP000014760">
    <property type="component" value="Unassembled WGS sequence"/>
</dbReference>
<dbReference type="OrthoDB" id="6144369at2759"/>
<reference evidence="3" key="1">
    <citation type="submission" date="2012-12" db="EMBL/GenBank/DDBJ databases">
        <authorList>
            <person name="Hellsten U."/>
            <person name="Grimwood J."/>
            <person name="Chapman J.A."/>
            <person name="Shapiro H."/>
            <person name="Aerts A."/>
            <person name="Otillar R.P."/>
            <person name="Terry A.Y."/>
            <person name="Boore J.L."/>
            <person name="Simakov O."/>
            <person name="Marletaz F."/>
            <person name="Cho S.-J."/>
            <person name="Edsinger-Gonzales E."/>
            <person name="Havlak P."/>
            <person name="Kuo D.-H."/>
            <person name="Larsson T."/>
            <person name="Lv J."/>
            <person name="Arendt D."/>
            <person name="Savage R."/>
            <person name="Osoegawa K."/>
            <person name="de Jong P."/>
            <person name="Lindberg D.R."/>
            <person name="Seaver E.C."/>
            <person name="Weisblat D.A."/>
            <person name="Putnam N.H."/>
            <person name="Grigoriev I.V."/>
            <person name="Rokhsar D.S."/>
        </authorList>
    </citation>
    <scope>NUCLEOTIDE SEQUENCE</scope>
    <source>
        <strain evidence="3">I ESC-2004</strain>
    </source>
</reference>